<organism evidence="3 4">
    <name type="scientific">Crotalaria pallida</name>
    <name type="common">Smooth rattlebox</name>
    <name type="synonym">Crotalaria striata</name>
    <dbReference type="NCBI Taxonomy" id="3830"/>
    <lineage>
        <taxon>Eukaryota</taxon>
        <taxon>Viridiplantae</taxon>
        <taxon>Streptophyta</taxon>
        <taxon>Embryophyta</taxon>
        <taxon>Tracheophyta</taxon>
        <taxon>Spermatophyta</taxon>
        <taxon>Magnoliopsida</taxon>
        <taxon>eudicotyledons</taxon>
        <taxon>Gunneridae</taxon>
        <taxon>Pentapetalae</taxon>
        <taxon>rosids</taxon>
        <taxon>fabids</taxon>
        <taxon>Fabales</taxon>
        <taxon>Fabaceae</taxon>
        <taxon>Papilionoideae</taxon>
        <taxon>50 kb inversion clade</taxon>
        <taxon>genistoids sensu lato</taxon>
        <taxon>core genistoids</taxon>
        <taxon>Crotalarieae</taxon>
        <taxon>Crotalaria</taxon>
    </lineage>
</organism>
<dbReference type="PANTHER" id="PTHR33143:SF76">
    <property type="entry name" value="VQ MOTIF-CONTAINING PROTEIN 8, CHLOROPLASTIC"/>
    <property type="match status" value="1"/>
</dbReference>
<proteinExistence type="predicted"/>
<accession>A0AAN9F537</accession>
<dbReference type="Proteomes" id="UP001372338">
    <property type="component" value="Unassembled WGS sequence"/>
</dbReference>
<sequence length="228" mass="25637">MRPSAKFDGFNEQSKKKMMMINGPRPSPLMINKDSHLIRKPSVSVEKNKVLVVQKQQQQQQRVPIIIYTQSPKVIHTKPQDFMALVQRLTGMSTSSKENIPQQQQQQHQEVSENFGSSTFSDGSYNTTSTITQGASETTCVNNKREDYDDAACVNNKWDVVANVENGMSPNFMRFVADMPLFTPNSSSDFFSPSTRSTTFKCSDNPYGILGSLISPSGLEFMKELPEY</sequence>
<gene>
    <name evidence="3" type="ORF">RIF29_22509</name>
</gene>
<comment type="caution">
    <text evidence="3">The sequence shown here is derived from an EMBL/GenBank/DDBJ whole genome shotgun (WGS) entry which is preliminary data.</text>
</comment>
<feature type="region of interest" description="Disordered" evidence="1">
    <location>
        <begin position="95"/>
        <end position="115"/>
    </location>
</feature>
<evidence type="ECO:0000313" key="3">
    <source>
        <dbReference type="EMBL" id="KAK7269774.1"/>
    </source>
</evidence>
<evidence type="ECO:0000256" key="1">
    <source>
        <dbReference type="SAM" id="MobiDB-lite"/>
    </source>
</evidence>
<feature type="domain" description="VQ" evidence="2">
    <location>
        <begin position="71"/>
        <end position="94"/>
    </location>
</feature>
<dbReference type="PANTHER" id="PTHR33143">
    <property type="entry name" value="F16F4.1 PROTEIN-RELATED"/>
    <property type="match status" value="1"/>
</dbReference>
<evidence type="ECO:0000313" key="4">
    <source>
        <dbReference type="Proteomes" id="UP001372338"/>
    </source>
</evidence>
<dbReference type="InterPro" id="IPR039607">
    <property type="entry name" value="VQ_8/17/18/20/21/25"/>
</dbReference>
<keyword evidence="4" id="KW-1185">Reference proteome</keyword>
<dbReference type="EMBL" id="JAYWIO010000004">
    <property type="protein sequence ID" value="KAK7269774.1"/>
    <property type="molecule type" value="Genomic_DNA"/>
</dbReference>
<dbReference type="Pfam" id="PF05678">
    <property type="entry name" value="VQ"/>
    <property type="match status" value="1"/>
</dbReference>
<reference evidence="3 4" key="1">
    <citation type="submission" date="2024-01" db="EMBL/GenBank/DDBJ databases">
        <title>The genomes of 5 underutilized Papilionoideae crops provide insights into root nodulation and disease resistanc.</title>
        <authorList>
            <person name="Yuan L."/>
        </authorList>
    </citation>
    <scope>NUCLEOTIDE SEQUENCE [LARGE SCALE GENOMIC DNA]</scope>
    <source>
        <strain evidence="3">ZHUSHIDOU_FW_LH</strain>
        <tissue evidence="3">Leaf</tissue>
    </source>
</reference>
<name>A0AAN9F537_CROPI</name>
<dbReference type="AlphaFoldDB" id="A0AAN9F537"/>
<dbReference type="InterPro" id="IPR008889">
    <property type="entry name" value="VQ"/>
</dbReference>
<protein>
    <recommendedName>
        <fullName evidence="2">VQ domain-containing protein</fullName>
    </recommendedName>
</protein>
<dbReference type="GO" id="GO:0005634">
    <property type="term" value="C:nucleus"/>
    <property type="evidence" value="ECO:0007669"/>
    <property type="project" value="TreeGrafter"/>
</dbReference>
<evidence type="ECO:0000259" key="2">
    <source>
        <dbReference type="Pfam" id="PF05678"/>
    </source>
</evidence>